<keyword evidence="7" id="KW-1133">Transmembrane helix</keyword>
<evidence type="ECO:0000256" key="1">
    <source>
        <dbReference type="ARBA" id="ARBA00004323"/>
    </source>
</evidence>
<proteinExistence type="inferred from homology"/>
<keyword evidence="3" id="KW-0328">Glycosyltransferase</keyword>
<keyword evidence="8" id="KW-0333">Golgi apparatus</keyword>
<dbReference type="STRING" id="675824.A0A1E3PZL4"/>
<evidence type="ECO:0000256" key="6">
    <source>
        <dbReference type="ARBA" id="ARBA00022968"/>
    </source>
</evidence>
<evidence type="ECO:0000256" key="2">
    <source>
        <dbReference type="ARBA" id="ARBA00009003"/>
    </source>
</evidence>
<dbReference type="AlphaFoldDB" id="A0A1E3PZL4"/>
<evidence type="ECO:0000256" key="5">
    <source>
        <dbReference type="ARBA" id="ARBA00022692"/>
    </source>
</evidence>
<evidence type="ECO:0000256" key="3">
    <source>
        <dbReference type="ARBA" id="ARBA00022676"/>
    </source>
</evidence>
<evidence type="ECO:0000313" key="10">
    <source>
        <dbReference type="EMBL" id="ODQ70790.1"/>
    </source>
</evidence>
<keyword evidence="11" id="KW-1185">Reference proteome</keyword>
<dbReference type="GO" id="GO:0000009">
    <property type="term" value="F:alpha-1,6-mannosyltransferase activity"/>
    <property type="evidence" value="ECO:0007669"/>
    <property type="project" value="EnsemblFungi"/>
</dbReference>
<dbReference type="FunFam" id="3.90.550.20:FF:000002">
    <property type="entry name" value="Initiation-specific alpha-1,6-mannosyltransferase"/>
    <property type="match status" value="1"/>
</dbReference>
<comment type="similarity">
    <text evidence="2">Belongs to the glycosyltransferase 32 family.</text>
</comment>
<dbReference type="EMBL" id="KV454299">
    <property type="protein sequence ID" value="ODQ70790.1"/>
    <property type="molecule type" value="Genomic_DNA"/>
</dbReference>
<dbReference type="InterPro" id="IPR029044">
    <property type="entry name" value="Nucleotide-diphossugar_trans"/>
</dbReference>
<dbReference type="PANTHER" id="PTHR31834">
    <property type="entry name" value="INITIATION-SPECIFIC ALPHA-1,6-MANNOSYLTRANSFERASE"/>
    <property type="match status" value="1"/>
</dbReference>
<evidence type="ECO:0008006" key="12">
    <source>
        <dbReference type="Google" id="ProtNLM"/>
    </source>
</evidence>
<reference evidence="10 11" key="1">
    <citation type="journal article" date="2016" name="Proc. Natl. Acad. Sci. U.S.A.">
        <title>Comparative genomics of biotechnologically important yeasts.</title>
        <authorList>
            <person name="Riley R."/>
            <person name="Haridas S."/>
            <person name="Wolfe K.H."/>
            <person name="Lopes M.R."/>
            <person name="Hittinger C.T."/>
            <person name="Goeker M."/>
            <person name="Salamov A.A."/>
            <person name="Wisecaver J.H."/>
            <person name="Long T.M."/>
            <person name="Calvey C.H."/>
            <person name="Aerts A.L."/>
            <person name="Barry K.W."/>
            <person name="Choi C."/>
            <person name="Clum A."/>
            <person name="Coughlan A.Y."/>
            <person name="Deshpande S."/>
            <person name="Douglass A.P."/>
            <person name="Hanson S.J."/>
            <person name="Klenk H.-P."/>
            <person name="LaButti K.M."/>
            <person name="Lapidus A."/>
            <person name="Lindquist E.A."/>
            <person name="Lipzen A.M."/>
            <person name="Meier-Kolthoff J.P."/>
            <person name="Ohm R.A."/>
            <person name="Otillar R.P."/>
            <person name="Pangilinan J.L."/>
            <person name="Peng Y."/>
            <person name="Rokas A."/>
            <person name="Rosa C.A."/>
            <person name="Scheuner C."/>
            <person name="Sibirny A.A."/>
            <person name="Slot J.C."/>
            <person name="Stielow J.B."/>
            <person name="Sun H."/>
            <person name="Kurtzman C.P."/>
            <person name="Blackwell M."/>
            <person name="Grigoriev I.V."/>
            <person name="Jeffries T.W."/>
        </authorList>
    </citation>
    <scope>NUCLEOTIDE SEQUENCE [LARGE SCALE GENOMIC DNA]</scope>
    <source>
        <strain evidence="10 11">NRRL Y-11557</strain>
    </source>
</reference>
<accession>A0A1E3PZL4</accession>
<dbReference type="PANTHER" id="PTHR31834:SF1">
    <property type="entry name" value="INITIATION-SPECIFIC ALPHA-1,6-MANNOSYLTRANSFERASE"/>
    <property type="match status" value="1"/>
</dbReference>
<keyword evidence="9" id="KW-0472">Membrane</keyword>
<sequence>FPYELALHKKYPRTIWQTWKYTPSDARFSSKFHRAIDAWTRLNDGFTHEILDDDTAGNLVRQLYASVPEVIEAYFAMPKPILRADFFRYLILLARGGVYSDIDTTALKGVAKWFSYGVTIESDTGLVVGIEADPDRPDWHDWYARRVQFCQWTILAKRGHPAVLRIVSHITTETLRRKVTGTLDLPKSKDAGSQIMNWTGPGIWTDTIFEYLSDIQVDTDWHNVTGISRGKVIGDVVILPITSFSPGVGTMGANGPEHPHAFVYHIFEGSWKPANERNIG</sequence>
<dbReference type="InterPro" id="IPR007577">
    <property type="entry name" value="GlycoTrfase_DXD_sugar-bd_CS"/>
</dbReference>
<gene>
    <name evidence="10" type="ORF">LIPSTDRAFT_37797</name>
</gene>
<evidence type="ECO:0000256" key="9">
    <source>
        <dbReference type="ARBA" id="ARBA00023136"/>
    </source>
</evidence>
<dbReference type="GO" id="GO:0000136">
    <property type="term" value="C:mannan polymerase complex"/>
    <property type="evidence" value="ECO:0007669"/>
    <property type="project" value="EnsemblFungi"/>
</dbReference>
<dbReference type="InterPro" id="IPR039367">
    <property type="entry name" value="Och1-like"/>
</dbReference>
<keyword evidence="6" id="KW-0735">Signal-anchor</keyword>
<dbReference type="GO" id="GO:0006487">
    <property type="term" value="P:protein N-linked glycosylation"/>
    <property type="evidence" value="ECO:0007669"/>
    <property type="project" value="TreeGrafter"/>
</dbReference>
<evidence type="ECO:0000256" key="4">
    <source>
        <dbReference type="ARBA" id="ARBA00022679"/>
    </source>
</evidence>
<evidence type="ECO:0000313" key="11">
    <source>
        <dbReference type="Proteomes" id="UP000094385"/>
    </source>
</evidence>
<organism evidence="10 11">
    <name type="scientific">Lipomyces starkeyi NRRL Y-11557</name>
    <dbReference type="NCBI Taxonomy" id="675824"/>
    <lineage>
        <taxon>Eukaryota</taxon>
        <taxon>Fungi</taxon>
        <taxon>Dikarya</taxon>
        <taxon>Ascomycota</taxon>
        <taxon>Saccharomycotina</taxon>
        <taxon>Lipomycetes</taxon>
        <taxon>Lipomycetales</taxon>
        <taxon>Lipomycetaceae</taxon>
        <taxon>Lipomyces</taxon>
    </lineage>
</organism>
<name>A0A1E3PZL4_LIPST</name>
<comment type="subcellular location">
    <subcellularLocation>
        <location evidence="1">Golgi apparatus membrane</location>
        <topology evidence="1">Single-pass type II membrane protein</topology>
    </subcellularLocation>
</comment>
<dbReference type="Pfam" id="PF04488">
    <property type="entry name" value="Gly_transf_sug"/>
    <property type="match status" value="1"/>
</dbReference>
<dbReference type="Gene3D" id="3.90.550.20">
    <property type="match status" value="1"/>
</dbReference>
<dbReference type="Proteomes" id="UP000094385">
    <property type="component" value="Unassembled WGS sequence"/>
</dbReference>
<dbReference type="OrthoDB" id="411251at2759"/>
<feature type="non-terminal residue" evidence="10">
    <location>
        <position position="1"/>
    </location>
</feature>
<evidence type="ECO:0000256" key="8">
    <source>
        <dbReference type="ARBA" id="ARBA00023034"/>
    </source>
</evidence>
<keyword evidence="5" id="KW-0812">Transmembrane</keyword>
<feature type="non-terminal residue" evidence="10">
    <location>
        <position position="280"/>
    </location>
</feature>
<protein>
    <recommendedName>
        <fullName evidence="12">Glycosyltransferase family 32 protein</fullName>
    </recommendedName>
</protein>
<evidence type="ECO:0000256" key="7">
    <source>
        <dbReference type="ARBA" id="ARBA00022989"/>
    </source>
</evidence>
<dbReference type="SUPFAM" id="SSF53448">
    <property type="entry name" value="Nucleotide-diphospho-sugar transferases"/>
    <property type="match status" value="1"/>
</dbReference>
<keyword evidence="4" id="KW-0808">Transferase</keyword>